<feature type="non-terminal residue" evidence="5">
    <location>
        <position position="1"/>
    </location>
</feature>
<dbReference type="InterPro" id="IPR015943">
    <property type="entry name" value="WD40/YVTN_repeat-like_dom_sf"/>
</dbReference>
<comment type="subcellular location">
    <subcellularLocation>
        <location evidence="1">Cytoplasm</location>
    </subcellularLocation>
</comment>
<gene>
    <name evidence="5" type="ORF">BpHYR1_033358</name>
</gene>
<dbReference type="SMART" id="SM00320">
    <property type="entry name" value="WD40"/>
    <property type="match status" value="2"/>
</dbReference>
<dbReference type="PANTHER" id="PTHR12442">
    <property type="entry name" value="DYNEIN INTERMEDIATE CHAIN"/>
    <property type="match status" value="1"/>
</dbReference>
<keyword evidence="3" id="KW-0853">WD repeat</keyword>
<dbReference type="Gene3D" id="2.130.10.10">
    <property type="entry name" value="YVTN repeat-like/Quinoprotein amine dehydrogenase"/>
    <property type="match status" value="1"/>
</dbReference>
<evidence type="ECO:0000256" key="3">
    <source>
        <dbReference type="ARBA" id="ARBA00022574"/>
    </source>
</evidence>
<dbReference type="InterPro" id="IPR001680">
    <property type="entry name" value="WD40_rpt"/>
</dbReference>
<dbReference type="GO" id="GO:0045504">
    <property type="term" value="F:dynein heavy chain binding"/>
    <property type="evidence" value="ECO:0007669"/>
    <property type="project" value="TreeGrafter"/>
</dbReference>
<dbReference type="GO" id="GO:0036159">
    <property type="term" value="P:inner dynein arm assembly"/>
    <property type="evidence" value="ECO:0007669"/>
    <property type="project" value="TreeGrafter"/>
</dbReference>
<dbReference type="SUPFAM" id="SSF50978">
    <property type="entry name" value="WD40 repeat-like"/>
    <property type="match status" value="1"/>
</dbReference>
<dbReference type="InterPro" id="IPR036322">
    <property type="entry name" value="WD40_repeat_dom_sf"/>
</dbReference>
<dbReference type="PANTHER" id="PTHR12442:SF5">
    <property type="entry name" value="DYNEIN AXONEMAL INTERMEDIATE CHAIN 3"/>
    <property type="match status" value="1"/>
</dbReference>
<evidence type="ECO:0000256" key="4">
    <source>
        <dbReference type="ARBA" id="ARBA00022737"/>
    </source>
</evidence>
<proteinExistence type="predicted"/>
<keyword evidence="4" id="KW-0677">Repeat</keyword>
<evidence type="ECO:0000256" key="1">
    <source>
        <dbReference type="ARBA" id="ARBA00004496"/>
    </source>
</evidence>
<name>A0A3M7PCX1_BRAPC</name>
<evidence type="ECO:0000313" key="5">
    <source>
        <dbReference type="EMBL" id="RMZ96564.1"/>
    </source>
</evidence>
<keyword evidence="6" id="KW-1185">Reference proteome</keyword>
<dbReference type="EMBL" id="REGN01012072">
    <property type="protein sequence ID" value="RMZ96564.1"/>
    <property type="molecule type" value="Genomic_DNA"/>
</dbReference>
<dbReference type="OrthoDB" id="6619788at2759"/>
<dbReference type="AlphaFoldDB" id="A0A3M7PCX1"/>
<organism evidence="5 6">
    <name type="scientific">Brachionus plicatilis</name>
    <name type="common">Marine rotifer</name>
    <name type="synonym">Brachionus muelleri</name>
    <dbReference type="NCBI Taxonomy" id="10195"/>
    <lineage>
        <taxon>Eukaryota</taxon>
        <taxon>Metazoa</taxon>
        <taxon>Spiralia</taxon>
        <taxon>Gnathifera</taxon>
        <taxon>Rotifera</taxon>
        <taxon>Eurotatoria</taxon>
        <taxon>Monogononta</taxon>
        <taxon>Pseudotrocha</taxon>
        <taxon>Ploima</taxon>
        <taxon>Brachionidae</taxon>
        <taxon>Brachionus</taxon>
    </lineage>
</organism>
<sequence length="387" mass="44290">PKFEDESFFQTPRIRYCALSSLENGHNAPITDLYWLPDHFEIDRLGFPTESKDDKNCQLMTAASDNQILFWDTRSKILNQKRKDLDLPMNLEIEKKEDVNKGQFVSGAGKPSSGKGSRLLQHLNTRISIGTEDGQFVYVDWIPQKDSDTNKLTTSKAEWYQSILDGPITAMKRSPFFKDIILVAGGTGFHIWREKVFSGALLQTKSFSKRICDAEWSPTRPGVFFIAKSDGSVDIWDLLDRTHVPILTQSISIHKLTYINCKIMASNQQLIAIGDSMGTLHIMEVPWSLRRIVSGEFQAVKAYLARESDRREFVKQRWDFREEEKRELERQAALKAGLGPPHIPTEDEITFRLRGDYNEFLQFEASILRELGLKDEDDDQPALVAVN</sequence>
<evidence type="ECO:0000313" key="6">
    <source>
        <dbReference type="Proteomes" id="UP000276133"/>
    </source>
</evidence>
<dbReference type="STRING" id="10195.A0A3M7PCX1"/>
<evidence type="ECO:0000256" key="2">
    <source>
        <dbReference type="ARBA" id="ARBA00022490"/>
    </source>
</evidence>
<dbReference type="GO" id="GO:0036156">
    <property type="term" value="C:inner dynein arm"/>
    <property type="evidence" value="ECO:0007669"/>
    <property type="project" value="TreeGrafter"/>
</dbReference>
<dbReference type="InterPro" id="IPR050687">
    <property type="entry name" value="Dynein_IC"/>
</dbReference>
<reference evidence="5 6" key="1">
    <citation type="journal article" date="2018" name="Sci. Rep.">
        <title>Genomic signatures of local adaptation to the degree of environmental predictability in rotifers.</title>
        <authorList>
            <person name="Franch-Gras L."/>
            <person name="Hahn C."/>
            <person name="Garcia-Roger E.M."/>
            <person name="Carmona M.J."/>
            <person name="Serra M."/>
            <person name="Gomez A."/>
        </authorList>
    </citation>
    <scope>NUCLEOTIDE SEQUENCE [LARGE SCALE GENOMIC DNA]</scope>
    <source>
        <strain evidence="5">HYR1</strain>
    </source>
</reference>
<dbReference type="GO" id="GO:0045503">
    <property type="term" value="F:dynein light chain binding"/>
    <property type="evidence" value="ECO:0007669"/>
    <property type="project" value="TreeGrafter"/>
</dbReference>
<dbReference type="Proteomes" id="UP000276133">
    <property type="component" value="Unassembled WGS sequence"/>
</dbReference>
<dbReference type="GO" id="GO:0060294">
    <property type="term" value="P:cilium movement involved in cell motility"/>
    <property type="evidence" value="ECO:0007669"/>
    <property type="project" value="TreeGrafter"/>
</dbReference>
<comment type="caution">
    <text evidence="5">The sequence shown here is derived from an EMBL/GenBank/DDBJ whole genome shotgun (WGS) entry which is preliminary data.</text>
</comment>
<accession>A0A3M7PCX1</accession>
<protein>
    <submittedName>
        <fullName evidence="5">WD repeat-containing 63-like</fullName>
    </submittedName>
</protein>
<keyword evidence="2" id="KW-0963">Cytoplasm</keyword>